<sequence length="446" mass="49552">MSTTELIQQLSQLTEALKEVNALITRLSNLEFQPGSEPLESEDSVRVELAQDIHDSLKQIDDDLELLKQDAKDLTATSDSHRRSDSEKEREKARLSAQVARLAQDAKQARSTFRRAQLIAKRASEAAKQKERELVFASLQSAPDSDSAKGDSGRETPDLFAGRKRAQQKQLNKDEQLISASSDVTAALRRTHNLLSTELSRSRFAQETFDQSSAALAELGEHYSNLDTILSTSRNLLGTLLRSQKSDTWYLETAFYILITTLVWLIFRRLLFGPFIRLPLFLWRSSSFLLRWMVLKPLWLFLTFTGIITTEPISAAARSAAISQSTTSRPPLIVQNSATGGIPTFAMSDRERMQQGGGVPAGAGGAGAKVGQDSALQGHVSEQIAQMHQQSQDETQQQASDGKDLPKRGDGTVLQERGDIPRNPKKKMFEADVEDAKQAQRERDEL</sequence>
<keyword evidence="8 11" id="KW-0472">Membrane</keyword>
<keyword evidence="2" id="KW-0813">Transport</keyword>
<keyword evidence="14" id="KW-1185">Reference proteome</keyword>
<feature type="compositionally biased region" description="Basic and acidic residues" evidence="10">
    <location>
        <begin position="401"/>
        <end position="446"/>
    </location>
</feature>
<evidence type="ECO:0000256" key="3">
    <source>
        <dbReference type="ARBA" id="ARBA00022692"/>
    </source>
</evidence>
<evidence type="ECO:0000313" key="14">
    <source>
        <dbReference type="Proteomes" id="UP000011761"/>
    </source>
</evidence>
<comment type="subcellular location">
    <subcellularLocation>
        <location evidence="1">Endoplasmic reticulum membrane</location>
        <topology evidence="1">Single-pass type IV membrane protein</topology>
    </subcellularLocation>
</comment>
<feature type="region of interest" description="Disordered" evidence="10">
    <location>
        <begin position="74"/>
        <end position="95"/>
    </location>
</feature>
<keyword evidence="7" id="KW-0175">Coiled coil</keyword>
<dbReference type="OrthoDB" id="46868at2759"/>
<feature type="region of interest" description="Disordered" evidence="10">
    <location>
        <begin position="139"/>
        <end position="158"/>
    </location>
</feature>
<evidence type="ECO:0000256" key="5">
    <source>
        <dbReference type="ARBA" id="ARBA00022892"/>
    </source>
</evidence>
<evidence type="ECO:0000256" key="4">
    <source>
        <dbReference type="ARBA" id="ARBA00022824"/>
    </source>
</evidence>
<dbReference type="GO" id="GO:0031201">
    <property type="term" value="C:SNARE complex"/>
    <property type="evidence" value="ECO:0007669"/>
    <property type="project" value="TreeGrafter"/>
</dbReference>
<dbReference type="GO" id="GO:0005789">
    <property type="term" value="C:endoplasmic reticulum membrane"/>
    <property type="evidence" value="ECO:0007669"/>
    <property type="project" value="UniProtKB-SubCell"/>
</dbReference>
<feature type="transmembrane region" description="Helical" evidence="11">
    <location>
        <begin position="249"/>
        <end position="267"/>
    </location>
</feature>
<dbReference type="KEGG" id="bcom:BAUCODRAFT_519515"/>
<evidence type="ECO:0000256" key="2">
    <source>
        <dbReference type="ARBA" id="ARBA00022448"/>
    </source>
</evidence>
<reference evidence="13 14" key="1">
    <citation type="journal article" date="2012" name="PLoS Pathog.">
        <title>Diverse lifestyles and strategies of plant pathogenesis encoded in the genomes of eighteen Dothideomycetes fungi.</title>
        <authorList>
            <person name="Ohm R.A."/>
            <person name="Feau N."/>
            <person name="Henrissat B."/>
            <person name="Schoch C.L."/>
            <person name="Horwitz B.A."/>
            <person name="Barry K.W."/>
            <person name="Condon B.J."/>
            <person name="Copeland A.C."/>
            <person name="Dhillon B."/>
            <person name="Glaser F."/>
            <person name="Hesse C.N."/>
            <person name="Kosti I."/>
            <person name="LaButti K."/>
            <person name="Lindquist E.A."/>
            <person name="Lucas S."/>
            <person name="Salamov A.A."/>
            <person name="Bradshaw R.E."/>
            <person name="Ciuffetti L."/>
            <person name="Hamelin R.C."/>
            <person name="Kema G.H.J."/>
            <person name="Lawrence C."/>
            <person name="Scott J.A."/>
            <person name="Spatafora J.W."/>
            <person name="Turgeon B.G."/>
            <person name="de Wit P.J.G.M."/>
            <person name="Zhong S."/>
            <person name="Goodwin S.B."/>
            <person name="Grigoriev I.V."/>
        </authorList>
    </citation>
    <scope>NUCLEOTIDE SEQUENCE [LARGE SCALE GENOMIC DNA]</scope>
    <source>
        <strain evidence="13 14">UAMH 10762</strain>
    </source>
</reference>
<feature type="region of interest" description="Disordered" evidence="10">
    <location>
        <begin position="353"/>
        <end position="446"/>
    </location>
</feature>
<evidence type="ECO:0000256" key="11">
    <source>
        <dbReference type="SAM" id="Phobius"/>
    </source>
</evidence>
<accession>M2LKY0</accession>
<dbReference type="PANTHER" id="PTHR12825">
    <property type="entry name" value="BNIP1-RELATED"/>
    <property type="match status" value="1"/>
</dbReference>
<keyword evidence="5" id="KW-0931">ER-Golgi transport</keyword>
<dbReference type="Proteomes" id="UP000011761">
    <property type="component" value="Unassembled WGS sequence"/>
</dbReference>
<evidence type="ECO:0000256" key="1">
    <source>
        <dbReference type="ARBA" id="ARBA00004163"/>
    </source>
</evidence>
<dbReference type="PANTHER" id="PTHR12825:SF0">
    <property type="entry name" value="VESICLE TRANSPORT PROTEIN SEC20"/>
    <property type="match status" value="1"/>
</dbReference>
<gene>
    <name evidence="13" type="ORF">BAUCODRAFT_519515</name>
</gene>
<feature type="compositionally biased region" description="Basic and acidic residues" evidence="10">
    <location>
        <begin position="146"/>
        <end position="157"/>
    </location>
</feature>
<evidence type="ECO:0000256" key="10">
    <source>
        <dbReference type="SAM" id="MobiDB-lite"/>
    </source>
</evidence>
<evidence type="ECO:0000256" key="9">
    <source>
        <dbReference type="ARBA" id="ARBA00037934"/>
    </source>
</evidence>
<dbReference type="STRING" id="717646.M2LKY0"/>
<dbReference type="EMBL" id="KB445557">
    <property type="protein sequence ID" value="EMC94942.1"/>
    <property type="molecule type" value="Genomic_DNA"/>
</dbReference>
<evidence type="ECO:0000259" key="12">
    <source>
        <dbReference type="Pfam" id="PF03908"/>
    </source>
</evidence>
<feature type="compositionally biased region" description="Basic and acidic residues" evidence="10">
    <location>
        <begin position="74"/>
        <end position="94"/>
    </location>
</feature>
<dbReference type="OMA" id="WYLETTF"/>
<dbReference type="AlphaFoldDB" id="M2LKY0"/>
<dbReference type="Pfam" id="PF03908">
    <property type="entry name" value="Sec20"/>
    <property type="match status" value="1"/>
</dbReference>
<evidence type="ECO:0000256" key="8">
    <source>
        <dbReference type="ARBA" id="ARBA00023136"/>
    </source>
</evidence>
<feature type="compositionally biased region" description="Low complexity" evidence="10">
    <location>
        <begin position="386"/>
        <end position="398"/>
    </location>
</feature>
<feature type="domain" description="Sec20 C-terminal" evidence="12">
    <location>
        <begin position="180"/>
        <end position="270"/>
    </location>
</feature>
<keyword evidence="6 11" id="KW-1133">Transmembrane helix</keyword>
<organism evidence="13 14">
    <name type="scientific">Baudoinia panamericana (strain UAMH 10762)</name>
    <name type="common">Angels' share fungus</name>
    <name type="synonym">Baudoinia compniacensis (strain UAMH 10762)</name>
    <dbReference type="NCBI Taxonomy" id="717646"/>
    <lineage>
        <taxon>Eukaryota</taxon>
        <taxon>Fungi</taxon>
        <taxon>Dikarya</taxon>
        <taxon>Ascomycota</taxon>
        <taxon>Pezizomycotina</taxon>
        <taxon>Dothideomycetes</taxon>
        <taxon>Dothideomycetidae</taxon>
        <taxon>Mycosphaerellales</taxon>
        <taxon>Teratosphaeriaceae</taxon>
        <taxon>Baudoinia</taxon>
    </lineage>
</organism>
<evidence type="ECO:0000256" key="7">
    <source>
        <dbReference type="ARBA" id="ARBA00023054"/>
    </source>
</evidence>
<keyword evidence="3 11" id="KW-0812">Transmembrane</keyword>
<keyword evidence="4" id="KW-0256">Endoplasmic reticulum</keyword>
<dbReference type="InterPro" id="IPR005606">
    <property type="entry name" value="Sec20"/>
</dbReference>
<evidence type="ECO:0000313" key="13">
    <source>
        <dbReference type="EMBL" id="EMC94942.1"/>
    </source>
</evidence>
<dbReference type="HOGENOM" id="CLU_038503_1_0_1"/>
<dbReference type="eggNOG" id="ENOG502S7WD">
    <property type="taxonomic scope" value="Eukaryota"/>
</dbReference>
<evidence type="ECO:0000256" key="6">
    <source>
        <dbReference type="ARBA" id="ARBA00022989"/>
    </source>
</evidence>
<protein>
    <recommendedName>
        <fullName evidence="12">Sec20 C-terminal domain-containing protein</fullName>
    </recommendedName>
</protein>
<dbReference type="GeneID" id="19115113"/>
<name>M2LKY0_BAUPA</name>
<dbReference type="InterPro" id="IPR056173">
    <property type="entry name" value="Sec20_C"/>
</dbReference>
<dbReference type="GO" id="GO:0006890">
    <property type="term" value="P:retrograde vesicle-mediated transport, Golgi to endoplasmic reticulum"/>
    <property type="evidence" value="ECO:0007669"/>
    <property type="project" value="InterPro"/>
</dbReference>
<dbReference type="RefSeq" id="XP_007677645.1">
    <property type="nucleotide sequence ID" value="XM_007679455.1"/>
</dbReference>
<feature type="compositionally biased region" description="Gly residues" evidence="10">
    <location>
        <begin position="355"/>
        <end position="368"/>
    </location>
</feature>
<dbReference type="GO" id="GO:0005484">
    <property type="term" value="F:SNAP receptor activity"/>
    <property type="evidence" value="ECO:0007669"/>
    <property type="project" value="InterPro"/>
</dbReference>
<proteinExistence type="inferred from homology"/>
<feature type="transmembrane region" description="Helical" evidence="11">
    <location>
        <begin position="288"/>
        <end position="308"/>
    </location>
</feature>
<comment type="similarity">
    <text evidence="9">Belongs to the SEC20 family.</text>
</comment>